<gene>
    <name evidence="3" type="ORF">HOLleu_25735</name>
</gene>
<name>A0A9Q1BT90_HOLLE</name>
<accession>A0A9Q1BT90</accession>
<dbReference type="EMBL" id="JAIZAY010000012">
    <property type="protein sequence ID" value="KAJ8032258.1"/>
    <property type="molecule type" value="Genomic_DNA"/>
</dbReference>
<keyword evidence="2" id="KW-0472">Membrane</keyword>
<keyword evidence="4" id="KW-1185">Reference proteome</keyword>
<reference evidence="3" key="1">
    <citation type="submission" date="2021-10" db="EMBL/GenBank/DDBJ databases">
        <title>Tropical sea cucumber genome reveals ecological adaptation and Cuvierian tubules defense mechanism.</title>
        <authorList>
            <person name="Chen T."/>
        </authorList>
    </citation>
    <scope>NUCLEOTIDE SEQUENCE</scope>
    <source>
        <strain evidence="3">Nanhai2018</strain>
        <tissue evidence="3">Muscle</tissue>
    </source>
</reference>
<evidence type="ECO:0000256" key="1">
    <source>
        <dbReference type="SAM" id="MobiDB-lite"/>
    </source>
</evidence>
<keyword evidence="2" id="KW-1133">Transmembrane helix</keyword>
<protein>
    <submittedName>
        <fullName evidence="3">Uncharacterized protein</fullName>
    </submittedName>
</protein>
<keyword evidence="2" id="KW-0812">Transmembrane</keyword>
<feature type="transmembrane region" description="Helical" evidence="2">
    <location>
        <begin position="40"/>
        <end position="67"/>
    </location>
</feature>
<evidence type="ECO:0000313" key="3">
    <source>
        <dbReference type="EMBL" id="KAJ8032258.1"/>
    </source>
</evidence>
<proteinExistence type="predicted"/>
<dbReference type="Proteomes" id="UP001152320">
    <property type="component" value="Chromosome 12"/>
</dbReference>
<evidence type="ECO:0000313" key="4">
    <source>
        <dbReference type="Proteomes" id="UP001152320"/>
    </source>
</evidence>
<comment type="caution">
    <text evidence="3">The sequence shown here is derived from an EMBL/GenBank/DDBJ whole genome shotgun (WGS) entry which is preliminary data.</text>
</comment>
<sequence length="339" mass="37820">MISWVYGLSHSISTTASDKSINTKATPASTLTTTQTMADLIVYIIPTVLGMLLIACFFAGFCFCYYYRKRNKTLDAEVPTTTEIQEFGTGKHLKNVHESEIAHLKAEANSESDVFDKTIIATPDDKQLIPIYALPNKGDRQVNGSDDGESISRGHLKAEQNLEAINSVQQAGDLSQSSDVMDVACDAHSDGNKTETKVKHAISSDDKETENAFTQMQARHDYAYVDRSSVKGVEISNNVIYSLPDEKKNKSLEMVPNEAYERFDEGEKESKRDNQVDDIPYSVPFEKEASEGSVMNEAYQSYDTDEDEGNKGSNATYYYLDKNDKEEMGEPTELFYEAV</sequence>
<dbReference type="AlphaFoldDB" id="A0A9Q1BT90"/>
<organism evidence="3 4">
    <name type="scientific">Holothuria leucospilota</name>
    <name type="common">Black long sea cucumber</name>
    <name type="synonym">Mertensiothuria leucospilota</name>
    <dbReference type="NCBI Taxonomy" id="206669"/>
    <lineage>
        <taxon>Eukaryota</taxon>
        <taxon>Metazoa</taxon>
        <taxon>Echinodermata</taxon>
        <taxon>Eleutherozoa</taxon>
        <taxon>Echinozoa</taxon>
        <taxon>Holothuroidea</taxon>
        <taxon>Aspidochirotacea</taxon>
        <taxon>Aspidochirotida</taxon>
        <taxon>Holothuriidae</taxon>
        <taxon>Holothuria</taxon>
    </lineage>
</organism>
<evidence type="ECO:0000256" key="2">
    <source>
        <dbReference type="SAM" id="Phobius"/>
    </source>
</evidence>
<feature type="region of interest" description="Disordered" evidence="1">
    <location>
        <begin position="186"/>
        <end position="210"/>
    </location>
</feature>